<reference evidence="1 2" key="1">
    <citation type="journal article" date="2016" name="Gut Pathog.">
        <title>Whole genome sequencing of "Faecalibaculum rodentium" ALO17, isolated from C57BL/6J laboratory mouse feces.</title>
        <authorList>
            <person name="Lim S."/>
            <person name="Chang D.H."/>
            <person name="Ahn S."/>
            <person name="Kim B.C."/>
        </authorList>
    </citation>
    <scope>NUCLEOTIDE SEQUENCE [LARGE SCALE GENOMIC DNA]</scope>
    <source>
        <strain evidence="1 2">Alo17</strain>
    </source>
</reference>
<dbReference type="RefSeq" id="WP_145907423.1">
    <property type="nucleotide sequence ID" value="NZ_CP011391.1"/>
</dbReference>
<dbReference type="GeneID" id="78477223"/>
<evidence type="ECO:0000313" key="1">
    <source>
        <dbReference type="EMBL" id="AMK53497.1"/>
    </source>
</evidence>
<dbReference type="KEGG" id="fro:AALO17_03630"/>
<protein>
    <submittedName>
        <fullName evidence="1">Uncharacterized protein</fullName>
    </submittedName>
</protein>
<sequence>MLETVSLKTAEAFPDGFTIRKKTVWPGLEQRSCIWSCQEIPVTVGIIQYADGGQMHLSLQQNAEEWFITDFFEGTSRGYGQQEVPARIILEELSLDGFGILARYPDLFSIECQTKNNALRRVWQPVNEQALLETISGNRQFAKLRNLYFSQFVQTVMASPDAV</sequence>
<gene>
    <name evidence="1" type="ORF">AALO17_03630</name>
</gene>
<dbReference type="EMBL" id="CP011391">
    <property type="protein sequence ID" value="AMK53497.1"/>
    <property type="molecule type" value="Genomic_DNA"/>
</dbReference>
<organism evidence="1 2">
    <name type="scientific">Faecalibaculum rodentium</name>
    <dbReference type="NCBI Taxonomy" id="1702221"/>
    <lineage>
        <taxon>Bacteria</taxon>
        <taxon>Bacillati</taxon>
        <taxon>Bacillota</taxon>
        <taxon>Erysipelotrichia</taxon>
        <taxon>Erysipelotrichales</taxon>
        <taxon>Erysipelotrichaceae</taxon>
        <taxon>Faecalibaculum</taxon>
    </lineage>
</organism>
<evidence type="ECO:0000313" key="2">
    <source>
        <dbReference type="Proteomes" id="UP000069771"/>
    </source>
</evidence>
<accession>A0A140DS70</accession>
<keyword evidence="2" id="KW-1185">Reference proteome</keyword>
<proteinExistence type="predicted"/>
<dbReference type="AlphaFoldDB" id="A0A140DS70"/>
<name>A0A140DS70_9FIRM</name>
<dbReference type="STRING" id="1702221.AALO17_03630"/>
<dbReference type="Proteomes" id="UP000069771">
    <property type="component" value="Chromosome"/>
</dbReference>